<accession>A0AAN8NFV4</accession>
<dbReference type="EMBL" id="JAVHNR010000001">
    <property type="protein sequence ID" value="KAK6356329.1"/>
    <property type="molecule type" value="Genomic_DNA"/>
</dbReference>
<evidence type="ECO:0000313" key="2">
    <source>
        <dbReference type="EMBL" id="KAK6356329.1"/>
    </source>
</evidence>
<feature type="signal peptide" evidence="1">
    <location>
        <begin position="1"/>
        <end position="20"/>
    </location>
</feature>
<dbReference type="Proteomes" id="UP001313282">
    <property type="component" value="Unassembled WGS sequence"/>
</dbReference>
<sequence>MHPSIFFTALTLISASFTTAAPINRRALSLRSYNQMSISSGVGGNAEARAKAVWSQGLNLSNLVAISDADLEILKVERSNAEAAETEAFNPAIAAASGAEKDALQVGKIANKVLKLTGLSQVRQIAIAKKEAKGQTVSASERAALQDSLTKLAKNIETDKKNAGKPSRAVSFVGQTSVKKL</sequence>
<gene>
    <name evidence="2" type="ORF">TWF718_000690</name>
</gene>
<dbReference type="AlphaFoldDB" id="A0AAN8NFV4"/>
<keyword evidence="3" id="KW-1185">Reference proteome</keyword>
<keyword evidence="1" id="KW-0732">Signal</keyword>
<dbReference type="PANTHER" id="PTHR38849">
    <property type="entry name" value="SMALL SECRETED PROTEIN"/>
    <property type="match status" value="1"/>
</dbReference>
<evidence type="ECO:0008006" key="4">
    <source>
        <dbReference type="Google" id="ProtNLM"/>
    </source>
</evidence>
<feature type="chain" id="PRO_5042940273" description="Small secreted protein" evidence="1">
    <location>
        <begin position="21"/>
        <end position="181"/>
    </location>
</feature>
<dbReference type="PANTHER" id="PTHR38849:SF1">
    <property type="entry name" value="SMALL SECRETED PROTEIN"/>
    <property type="match status" value="1"/>
</dbReference>
<comment type="caution">
    <text evidence="2">The sequence shown here is derived from an EMBL/GenBank/DDBJ whole genome shotgun (WGS) entry which is preliminary data.</text>
</comment>
<organism evidence="2 3">
    <name type="scientific">Orbilia javanica</name>
    <dbReference type="NCBI Taxonomy" id="47235"/>
    <lineage>
        <taxon>Eukaryota</taxon>
        <taxon>Fungi</taxon>
        <taxon>Dikarya</taxon>
        <taxon>Ascomycota</taxon>
        <taxon>Pezizomycotina</taxon>
        <taxon>Orbiliomycetes</taxon>
        <taxon>Orbiliales</taxon>
        <taxon>Orbiliaceae</taxon>
        <taxon>Orbilia</taxon>
    </lineage>
</organism>
<name>A0AAN8NFV4_9PEZI</name>
<proteinExistence type="predicted"/>
<evidence type="ECO:0000313" key="3">
    <source>
        <dbReference type="Proteomes" id="UP001313282"/>
    </source>
</evidence>
<protein>
    <recommendedName>
        <fullName evidence="4">Small secreted protein</fullName>
    </recommendedName>
</protein>
<evidence type="ECO:0000256" key="1">
    <source>
        <dbReference type="SAM" id="SignalP"/>
    </source>
</evidence>
<reference evidence="2 3" key="1">
    <citation type="submission" date="2019-10" db="EMBL/GenBank/DDBJ databases">
        <authorList>
            <person name="Palmer J.M."/>
        </authorList>
    </citation>
    <scope>NUCLEOTIDE SEQUENCE [LARGE SCALE GENOMIC DNA]</scope>
    <source>
        <strain evidence="2 3">TWF718</strain>
    </source>
</reference>